<name>A0A9D7SCR9_9BACT</name>
<gene>
    <name evidence="1" type="ORF">IPO85_17410</name>
</gene>
<organism evidence="1 2">
    <name type="scientific">Candidatus Defluviibacterium haderslevense</name>
    <dbReference type="NCBI Taxonomy" id="2981993"/>
    <lineage>
        <taxon>Bacteria</taxon>
        <taxon>Pseudomonadati</taxon>
        <taxon>Bacteroidota</taxon>
        <taxon>Saprospiria</taxon>
        <taxon>Saprospirales</taxon>
        <taxon>Saprospiraceae</taxon>
        <taxon>Candidatus Defluviibacterium</taxon>
    </lineage>
</organism>
<dbReference type="EMBL" id="JADKFW010000017">
    <property type="protein sequence ID" value="MBK9719257.1"/>
    <property type="molecule type" value="Genomic_DNA"/>
</dbReference>
<dbReference type="Pfam" id="PF12771">
    <property type="entry name" value="SusD-like_2"/>
    <property type="match status" value="2"/>
</dbReference>
<comment type="caution">
    <text evidence="1">The sequence shown here is derived from an EMBL/GenBank/DDBJ whole genome shotgun (WGS) entry which is preliminary data.</text>
</comment>
<protein>
    <submittedName>
        <fullName evidence="1">SusD/RagB family nutrient-binding outer membrane lipoprotein</fullName>
    </submittedName>
</protein>
<proteinExistence type="predicted"/>
<dbReference type="SUPFAM" id="SSF48452">
    <property type="entry name" value="TPR-like"/>
    <property type="match status" value="1"/>
</dbReference>
<evidence type="ECO:0000313" key="2">
    <source>
        <dbReference type="Proteomes" id="UP000808349"/>
    </source>
</evidence>
<accession>A0A9D7SCR9</accession>
<reference evidence="1 2" key="1">
    <citation type="submission" date="2020-10" db="EMBL/GenBank/DDBJ databases">
        <title>Connecting structure to function with the recovery of over 1000 high-quality activated sludge metagenome-assembled genomes encoding full-length rRNA genes using long-read sequencing.</title>
        <authorList>
            <person name="Singleton C.M."/>
            <person name="Petriglieri F."/>
            <person name="Kristensen J.M."/>
            <person name="Kirkegaard R.H."/>
            <person name="Michaelsen T.Y."/>
            <person name="Andersen M.H."/>
            <person name="Karst S.M."/>
            <person name="Dueholm M.S."/>
            <person name="Nielsen P.H."/>
            <person name="Albertsen M."/>
        </authorList>
    </citation>
    <scope>NUCLEOTIDE SEQUENCE [LARGE SCALE GENOMIC DNA]</scope>
    <source>
        <strain evidence="1">Ribe_18-Q3-R11-54_BAT3C.373</strain>
    </source>
</reference>
<sequence>MKINRIYLLLIIGLVLIGTSCQKYFEDSNTNPNSPNKVPASVLLPTAQLALSYVYWGDGSRFLGLFSQHLTGASRQFVAYNNYTIVGNAVDNMWISLIYPKVLTNLKELRLVADPLTQYTYLGIADAVEAYTLLFTTDCFGDIPYSQALKGLDVPQPKFDSQEDIFKSINALLTSANAHFAKGKSTSFPGPDDLIYGGDVAKWKGFVSMVQARVNLRLAKRSGNYQPVLDALSNGGLVEDARLAYGSTSTANGPWYQYNEQRNDIAIGIKYKAILAGLNDPRDSTYGDVLDTDHKILTGDYALPFFTKTEQLFISAEAKFRTGDLPGAYADYLDGIGSSFGDALKTQTEYDTYILQPSVANGSANLTLEMIMTQKYIAMFLDPEAFADWRRTGIPSLTANTGNQVPRRLPYPETEVLYNANCPKPTVVNIFTRVWWDVN</sequence>
<dbReference type="Proteomes" id="UP000808349">
    <property type="component" value="Unassembled WGS sequence"/>
</dbReference>
<evidence type="ECO:0000313" key="1">
    <source>
        <dbReference type="EMBL" id="MBK9719257.1"/>
    </source>
</evidence>
<keyword evidence="1" id="KW-0449">Lipoprotein</keyword>
<dbReference type="InterPro" id="IPR041662">
    <property type="entry name" value="SusD-like_2"/>
</dbReference>
<dbReference type="AlphaFoldDB" id="A0A9D7SCR9"/>
<dbReference type="PROSITE" id="PS51257">
    <property type="entry name" value="PROKAR_LIPOPROTEIN"/>
    <property type="match status" value="1"/>
</dbReference>
<dbReference type="InterPro" id="IPR011990">
    <property type="entry name" value="TPR-like_helical_dom_sf"/>
</dbReference>
<dbReference type="Gene3D" id="1.25.40.390">
    <property type="match status" value="1"/>
</dbReference>